<dbReference type="EMBL" id="AVPJ01000002">
    <property type="protein sequence ID" value="KGN34087.1"/>
    <property type="molecule type" value="Genomic_DNA"/>
</dbReference>
<dbReference type="SUPFAM" id="SSF56399">
    <property type="entry name" value="ADP-ribosylation"/>
    <property type="match status" value="1"/>
</dbReference>
<evidence type="ECO:0008006" key="3">
    <source>
        <dbReference type="Google" id="ProtNLM"/>
    </source>
</evidence>
<evidence type="ECO:0000313" key="1">
    <source>
        <dbReference type="EMBL" id="KGN34087.1"/>
    </source>
</evidence>
<dbReference type="PANTHER" id="PTHR34129:SF1">
    <property type="entry name" value="DUF952 DOMAIN-CONTAINING PROTEIN"/>
    <property type="match status" value="1"/>
</dbReference>
<dbReference type="RefSeq" id="WP_052109358.1">
    <property type="nucleotide sequence ID" value="NZ_AVPJ01000002.1"/>
</dbReference>
<organism evidence="1 2">
    <name type="scientific">Knoellia sinensis KCTC 19936</name>
    <dbReference type="NCBI Taxonomy" id="1385520"/>
    <lineage>
        <taxon>Bacteria</taxon>
        <taxon>Bacillati</taxon>
        <taxon>Actinomycetota</taxon>
        <taxon>Actinomycetes</taxon>
        <taxon>Micrococcales</taxon>
        <taxon>Intrasporangiaceae</taxon>
        <taxon>Knoellia</taxon>
    </lineage>
</organism>
<keyword evidence="2" id="KW-1185">Reference proteome</keyword>
<reference evidence="1 2" key="1">
    <citation type="submission" date="2013-08" db="EMBL/GenBank/DDBJ databases">
        <title>The genome sequence of Knoellia sinensis.</title>
        <authorList>
            <person name="Zhu W."/>
            <person name="Wang G."/>
        </authorList>
    </citation>
    <scope>NUCLEOTIDE SEQUENCE [LARGE SCALE GENOMIC DNA]</scope>
    <source>
        <strain evidence="1 2">KCTC 19936</strain>
    </source>
</reference>
<sequence>MSVIGPGHIHHVTSPRTWEQAVSDGAFTESTLGRSLAEEGFIHCCDPEQLGFVLTTFYGDVEHELLLLTIDPELLESRLVREVGNPETGETFPHIYGPINPSAVIETQLLHPPHTRP</sequence>
<gene>
    <name evidence="1" type="ORF">N802_11805</name>
</gene>
<dbReference type="Gene3D" id="3.20.170.20">
    <property type="entry name" value="Protein of unknown function DUF952"/>
    <property type="match status" value="1"/>
</dbReference>
<dbReference type="AlphaFoldDB" id="A0A0A0JDJ9"/>
<dbReference type="InterPro" id="IPR009297">
    <property type="entry name" value="DUF952"/>
</dbReference>
<dbReference type="Pfam" id="PF06108">
    <property type="entry name" value="DUF952"/>
    <property type="match status" value="1"/>
</dbReference>
<dbReference type="OrthoDB" id="5638018at2"/>
<accession>A0A0A0JDJ9</accession>
<proteinExistence type="predicted"/>
<dbReference type="PANTHER" id="PTHR34129">
    <property type="entry name" value="BLR1139 PROTEIN"/>
    <property type="match status" value="1"/>
</dbReference>
<dbReference type="STRING" id="1385520.N802_11805"/>
<name>A0A0A0JDJ9_9MICO</name>
<protein>
    <recommendedName>
        <fullName evidence="3">Glutathione S-transferase</fullName>
    </recommendedName>
</protein>
<dbReference type="Proteomes" id="UP000030002">
    <property type="component" value="Unassembled WGS sequence"/>
</dbReference>
<dbReference type="eggNOG" id="COG3502">
    <property type="taxonomic scope" value="Bacteria"/>
</dbReference>
<comment type="caution">
    <text evidence="1">The sequence shown here is derived from an EMBL/GenBank/DDBJ whole genome shotgun (WGS) entry which is preliminary data.</text>
</comment>
<evidence type="ECO:0000313" key="2">
    <source>
        <dbReference type="Proteomes" id="UP000030002"/>
    </source>
</evidence>